<evidence type="ECO:0000313" key="3">
    <source>
        <dbReference type="Proteomes" id="UP000287239"/>
    </source>
</evidence>
<dbReference type="Gene3D" id="3.40.50.720">
    <property type="entry name" value="NAD(P)-binding Rossmann-like Domain"/>
    <property type="match status" value="1"/>
</dbReference>
<dbReference type="InterPro" id="IPR003462">
    <property type="entry name" value="ODC_Mu_crystall"/>
</dbReference>
<evidence type="ECO:0000313" key="2">
    <source>
        <dbReference type="EMBL" id="RST91963.1"/>
    </source>
</evidence>
<sequence length="330" mass="35047">MLVLTKADVEQCFSMRDAIEADKAAMMIYSKGQATVPLRTNLAVPEANGQSLYMPAYATDQEQYLGVKIVSSYPNNLEKGLPTIPATMVVLDPATGIVDALIDGTYLTQLRTGAIQGAATELMANADAEIGALIGTGGQAQGQLEAMLTVREFKEIRIFDVDQERAKAFAQAMTETFTNFKATFIPCATAQAAVSGADVITTVTTSKYPTFASEDVKAGAHINGVGAYTPEMKEVPREIIKKADCVIFDTMAGVLAEAGDFIEPLAAGFVEKSAYQGELGQLLLAEIKGRQKGTDITIFKTVGSAVLDVVCAQEIVNKARALGIGQEITL</sequence>
<dbReference type="AlphaFoldDB" id="A0A429ZE59"/>
<comment type="caution">
    <text evidence="2">The sequence shown here is derived from an EMBL/GenBank/DDBJ whole genome shotgun (WGS) entry which is preliminary data.</text>
</comment>
<proteinExistence type="inferred from homology"/>
<name>A0A429ZE59_9ENTE</name>
<gene>
    <name evidence="2" type="ORF">CBF35_13525</name>
</gene>
<reference evidence="2 3" key="1">
    <citation type="submission" date="2017-05" db="EMBL/GenBank/DDBJ databases">
        <title>Vagococcus spp. assemblies.</title>
        <authorList>
            <person name="Gulvik C.A."/>
        </authorList>
    </citation>
    <scope>NUCLEOTIDE SEQUENCE [LARGE SCALE GENOMIC DNA]</scope>
    <source>
        <strain evidence="2 3">NCFB 2777</strain>
    </source>
</reference>
<comment type="similarity">
    <text evidence="1">Belongs to the ornithine cyclodeaminase/mu-crystallin family.</text>
</comment>
<evidence type="ECO:0000256" key="1">
    <source>
        <dbReference type="ARBA" id="ARBA00008903"/>
    </source>
</evidence>
<dbReference type="GO" id="GO:0005737">
    <property type="term" value="C:cytoplasm"/>
    <property type="evidence" value="ECO:0007669"/>
    <property type="project" value="TreeGrafter"/>
</dbReference>
<dbReference type="OrthoDB" id="9792005at2"/>
<dbReference type="RefSeq" id="WP_126782035.1">
    <property type="nucleotide sequence ID" value="NZ_NGJU01000025.1"/>
</dbReference>
<dbReference type="InterPro" id="IPR036291">
    <property type="entry name" value="NAD(P)-bd_dom_sf"/>
</dbReference>
<protein>
    <submittedName>
        <fullName evidence="2">Ornithine cyclodeaminase family protein</fullName>
    </submittedName>
</protein>
<dbReference type="FunFam" id="3.40.50.720:FF:000311">
    <property type="entry name" value="Ornithine cyclodeaminase"/>
    <property type="match status" value="1"/>
</dbReference>
<dbReference type="SUPFAM" id="SSF51735">
    <property type="entry name" value="NAD(P)-binding Rossmann-fold domains"/>
    <property type="match status" value="1"/>
</dbReference>
<dbReference type="InterPro" id="IPR023401">
    <property type="entry name" value="ODC_N"/>
</dbReference>
<organism evidence="2 3">
    <name type="scientific">Vagococcus salmoninarum</name>
    <dbReference type="NCBI Taxonomy" id="2739"/>
    <lineage>
        <taxon>Bacteria</taxon>
        <taxon>Bacillati</taxon>
        <taxon>Bacillota</taxon>
        <taxon>Bacilli</taxon>
        <taxon>Lactobacillales</taxon>
        <taxon>Enterococcaceae</taxon>
        <taxon>Vagococcus</taxon>
    </lineage>
</organism>
<dbReference type="GeneID" id="98569364"/>
<accession>A0A429ZE59</accession>
<keyword evidence="3" id="KW-1185">Reference proteome</keyword>
<dbReference type="Pfam" id="PF02423">
    <property type="entry name" value="OCD_Mu_crystall"/>
    <property type="match status" value="1"/>
</dbReference>
<dbReference type="Gene3D" id="3.30.1780.10">
    <property type="entry name" value="ornithine cyclodeaminase, domain 1"/>
    <property type="match status" value="1"/>
</dbReference>
<dbReference type="PIRSF" id="PIRSF001439">
    <property type="entry name" value="CryM"/>
    <property type="match status" value="1"/>
</dbReference>
<dbReference type="Proteomes" id="UP000287239">
    <property type="component" value="Unassembled WGS sequence"/>
</dbReference>
<dbReference type="NCBIfam" id="NF006379">
    <property type="entry name" value="PRK08618.1"/>
    <property type="match status" value="1"/>
</dbReference>
<dbReference type="PANTHER" id="PTHR13812:SF19">
    <property type="entry name" value="KETIMINE REDUCTASE MU-CRYSTALLIN"/>
    <property type="match status" value="1"/>
</dbReference>
<dbReference type="PANTHER" id="PTHR13812">
    <property type="entry name" value="KETIMINE REDUCTASE MU-CRYSTALLIN"/>
    <property type="match status" value="1"/>
</dbReference>
<dbReference type="GO" id="GO:0016491">
    <property type="term" value="F:oxidoreductase activity"/>
    <property type="evidence" value="ECO:0007669"/>
    <property type="project" value="UniProtKB-ARBA"/>
</dbReference>
<dbReference type="EMBL" id="NGJU01000025">
    <property type="protein sequence ID" value="RST91963.1"/>
    <property type="molecule type" value="Genomic_DNA"/>
</dbReference>
<dbReference type="GO" id="GO:0019752">
    <property type="term" value="P:carboxylic acid metabolic process"/>
    <property type="evidence" value="ECO:0007669"/>
    <property type="project" value="UniProtKB-ARBA"/>
</dbReference>